<feature type="chain" id="PRO_5045519096" description="DUF5723 domain-containing protein" evidence="1">
    <location>
        <begin position="23"/>
        <end position="278"/>
    </location>
</feature>
<keyword evidence="1" id="KW-0732">Signal</keyword>
<sequence>MKHLISIIVTCTLLLCSRTAAGSLVPVSSDARIRAMGGVTASLIGYAPAMYTNPATLAGSESMTASLAYSDPLGKSAMTTVQGILAVPRMPFDDQATAALAYDRFGDDLYRETTVLLGYATRVTQWLAAGVSFGWMQREFSAADDDSAPGISAGLVASVSERLSIGAGMTAINTPEIGDNGETVPHVLTTGATVRLDDDMLLGGDIRKQQGRKASWCFGGEAGVLPWLMLRAGVSGNPWTYSGGTGLQLGDVHLDAAMIRYPDLEKTGFAVSVQMVIR</sequence>
<proteinExistence type="predicted"/>
<feature type="signal peptide" evidence="1">
    <location>
        <begin position="1"/>
        <end position="22"/>
    </location>
</feature>
<dbReference type="Proteomes" id="UP000619838">
    <property type="component" value="Unassembled WGS sequence"/>
</dbReference>
<name>A0ABR9XV14_9CHLB</name>
<dbReference type="RefSeq" id="WP_175186829.1">
    <property type="nucleotide sequence ID" value="NZ_JABVZQ010000002.1"/>
</dbReference>
<evidence type="ECO:0000313" key="3">
    <source>
        <dbReference type="Proteomes" id="UP000619838"/>
    </source>
</evidence>
<comment type="caution">
    <text evidence="2">The sequence shown here is derived from an EMBL/GenBank/DDBJ whole genome shotgun (WGS) entry which is preliminary data.</text>
</comment>
<gene>
    <name evidence="2" type="ORF">INT08_11070</name>
</gene>
<keyword evidence="3" id="KW-1185">Reference proteome</keyword>
<organism evidence="2 3">
    <name type="scientific">Prosthecochloris ethylica</name>
    <dbReference type="NCBI Taxonomy" id="2743976"/>
    <lineage>
        <taxon>Bacteria</taxon>
        <taxon>Pseudomonadati</taxon>
        <taxon>Chlorobiota</taxon>
        <taxon>Chlorobiia</taxon>
        <taxon>Chlorobiales</taxon>
        <taxon>Chlorobiaceae</taxon>
        <taxon>Prosthecochloris</taxon>
    </lineage>
</organism>
<accession>A0ABR9XV14</accession>
<dbReference type="Gene3D" id="2.40.160.60">
    <property type="entry name" value="Outer membrane protein transport protein (OMPP1/FadL/TodX)"/>
    <property type="match status" value="1"/>
</dbReference>
<evidence type="ECO:0000313" key="2">
    <source>
        <dbReference type="EMBL" id="MBF0637702.1"/>
    </source>
</evidence>
<evidence type="ECO:0000256" key="1">
    <source>
        <dbReference type="SAM" id="SignalP"/>
    </source>
</evidence>
<dbReference type="EMBL" id="JADGII010000045">
    <property type="protein sequence ID" value="MBF0637702.1"/>
    <property type="molecule type" value="Genomic_DNA"/>
</dbReference>
<protein>
    <recommendedName>
        <fullName evidence="4">DUF5723 domain-containing protein</fullName>
    </recommendedName>
</protein>
<evidence type="ECO:0008006" key="4">
    <source>
        <dbReference type="Google" id="ProtNLM"/>
    </source>
</evidence>
<reference evidence="2 3" key="1">
    <citation type="journal article" date="2020" name="Microorganisms">
        <title>Simultaneous Genome Sequencing of Prosthecochloris ethylica and Desulfuromonas acetoxidans within a Syntrophic Mixture Reveals Unique Pili and Protein Interactions.</title>
        <authorList>
            <person name="Kyndt J.A."/>
            <person name="Van Beeumen J.J."/>
            <person name="Meyer T.E."/>
        </authorList>
    </citation>
    <scope>NUCLEOTIDE SEQUENCE [LARGE SCALE GENOMIC DNA]</scope>
    <source>
        <strain evidence="2 3">N3</strain>
    </source>
</reference>